<reference evidence="3 4" key="1">
    <citation type="journal article" date="2012" name="Science">
        <title>The Paleozoic origin of enzymatic lignin decomposition reconstructed from 31 fungal genomes.</title>
        <authorList>
            <person name="Floudas D."/>
            <person name="Binder M."/>
            <person name="Riley R."/>
            <person name="Barry K."/>
            <person name="Blanchette R.A."/>
            <person name="Henrissat B."/>
            <person name="Martinez A.T."/>
            <person name="Otillar R."/>
            <person name="Spatafora J.W."/>
            <person name="Yadav J.S."/>
            <person name="Aerts A."/>
            <person name="Benoit I."/>
            <person name="Boyd A."/>
            <person name="Carlson A."/>
            <person name="Copeland A."/>
            <person name="Coutinho P.M."/>
            <person name="de Vries R.P."/>
            <person name="Ferreira P."/>
            <person name="Findley K."/>
            <person name="Foster B."/>
            <person name="Gaskell J."/>
            <person name="Glotzer D."/>
            <person name="Gorecki P."/>
            <person name="Heitman J."/>
            <person name="Hesse C."/>
            <person name="Hori C."/>
            <person name="Igarashi K."/>
            <person name="Jurgens J.A."/>
            <person name="Kallen N."/>
            <person name="Kersten P."/>
            <person name="Kohler A."/>
            <person name="Kuees U."/>
            <person name="Kumar T.K.A."/>
            <person name="Kuo A."/>
            <person name="LaButti K."/>
            <person name="Larrondo L.F."/>
            <person name="Lindquist E."/>
            <person name="Ling A."/>
            <person name="Lombard V."/>
            <person name="Lucas S."/>
            <person name="Lundell T."/>
            <person name="Martin R."/>
            <person name="McLaughlin D.J."/>
            <person name="Morgenstern I."/>
            <person name="Morin E."/>
            <person name="Murat C."/>
            <person name="Nagy L.G."/>
            <person name="Nolan M."/>
            <person name="Ohm R.A."/>
            <person name="Patyshakuliyeva A."/>
            <person name="Rokas A."/>
            <person name="Ruiz-Duenas F.J."/>
            <person name="Sabat G."/>
            <person name="Salamov A."/>
            <person name="Samejima M."/>
            <person name="Schmutz J."/>
            <person name="Slot J.C."/>
            <person name="St John F."/>
            <person name="Stenlid J."/>
            <person name="Sun H."/>
            <person name="Sun S."/>
            <person name="Syed K."/>
            <person name="Tsang A."/>
            <person name="Wiebenga A."/>
            <person name="Young D."/>
            <person name="Pisabarro A."/>
            <person name="Eastwood D.C."/>
            <person name="Martin F."/>
            <person name="Cullen D."/>
            <person name="Grigoriev I.V."/>
            <person name="Hibbett D.S."/>
        </authorList>
    </citation>
    <scope>NUCLEOTIDE SEQUENCE</scope>
    <source>
        <strain evidence="4">FP-58527</strain>
    </source>
</reference>
<dbReference type="OrthoDB" id="6513042at2759"/>
<dbReference type="EMBL" id="KE504136">
    <property type="protein sequence ID" value="EPT02213.1"/>
    <property type="molecule type" value="Genomic_DNA"/>
</dbReference>
<dbReference type="GO" id="GO:0003723">
    <property type="term" value="F:RNA binding"/>
    <property type="evidence" value="ECO:0007669"/>
    <property type="project" value="UniProtKB-KW"/>
</dbReference>
<proteinExistence type="inferred from homology"/>
<keyword evidence="1" id="KW-0696">RNA-directed RNA polymerase</keyword>
<comment type="catalytic activity">
    <reaction evidence="1">
        <text>RNA(n) + a ribonucleoside 5'-triphosphate = RNA(n+1) + diphosphate</text>
        <dbReference type="Rhea" id="RHEA:21248"/>
        <dbReference type="Rhea" id="RHEA-COMP:14527"/>
        <dbReference type="Rhea" id="RHEA-COMP:17342"/>
        <dbReference type="ChEBI" id="CHEBI:33019"/>
        <dbReference type="ChEBI" id="CHEBI:61557"/>
        <dbReference type="ChEBI" id="CHEBI:140395"/>
        <dbReference type="EC" id="2.7.7.48"/>
    </reaction>
</comment>
<dbReference type="InParanoid" id="S8ECA3"/>
<dbReference type="AlphaFoldDB" id="S8ECA3"/>
<accession>S8ECA3</accession>
<gene>
    <name evidence="3" type="ORF">FOMPIDRAFT_1029349</name>
</gene>
<dbReference type="Proteomes" id="UP000015241">
    <property type="component" value="Unassembled WGS sequence"/>
</dbReference>
<evidence type="ECO:0000259" key="2">
    <source>
        <dbReference type="Pfam" id="PF05183"/>
    </source>
</evidence>
<dbReference type="eggNOG" id="KOG0988">
    <property type="taxonomic scope" value="Eukaryota"/>
</dbReference>
<feature type="domain" description="RDRP core" evidence="2">
    <location>
        <begin position="416"/>
        <end position="1011"/>
    </location>
</feature>
<dbReference type="InterPro" id="IPR057596">
    <property type="entry name" value="RDRP_core"/>
</dbReference>
<dbReference type="InterPro" id="IPR007855">
    <property type="entry name" value="RDRP"/>
</dbReference>
<keyword evidence="1" id="KW-0808">Transferase</keyword>
<organism evidence="3 4">
    <name type="scientific">Fomitopsis schrenkii</name>
    <name type="common">Brown rot fungus</name>
    <dbReference type="NCBI Taxonomy" id="2126942"/>
    <lineage>
        <taxon>Eukaryota</taxon>
        <taxon>Fungi</taxon>
        <taxon>Dikarya</taxon>
        <taxon>Basidiomycota</taxon>
        <taxon>Agaricomycotina</taxon>
        <taxon>Agaricomycetes</taxon>
        <taxon>Polyporales</taxon>
        <taxon>Fomitopsis</taxon>
    </lineage>
</organism>
<comment type="similarity">
    <text evidence="1">Belongs to the RdRP family.</text>
</comment>
<dbReference type="GO" id="GO:0030422">
    <property type="term" value="P:siRNA processing"/>
    <property type="evidence" value="ECO:0007669"/>
    <property type="project" value="TreeGrafter"/>
</dbReference>
<evidence type="ECO:0000313" key="4">
    <source>
        <dbReference type="Proteomes" id="UP000015241"/>
    </source>
</evidence>
<dbReference type="PANTHER" id="PTHR23079:SF55">
    <property type="entry name" value="RNA-DIRECTED RNA POLYMERASE"/>
    <property type="match status" value="1"/>
</dbReference>
<evidence type="ECO:0000256" key="1">
    <source>
        <dbReference type="RuleBase" id="RU363098"/>
    </source>
</evidence>
<dbReference type="Pfam" id="PF05183">
    <property type="entry name" value="RdRP"/>
    <property type="match status" value="1"/>
</dbReference>
<evidence type="ECO:0000313" key="3">
    <source>
        <dbReference type="EMBL" id="EPT02213.1"/>
    </source>
</evidence>
<keyword evidence="4" id="KW-1185">Reference proteome</keyword>
<sequence length="1215" mass="136426">MEVFMRGIPFSMEQTQLKELLASVFHSPTYSLSDPRPLNFDVRIHRRHTKSGTKTGIITVPTVLVGERFLRDYGNNARAGVDVFGAIHFERGMHAPNRRVLNAIREHSYISPTVGPQPTRSTVSVERLQFGWYCTDEQYSVEWEMRFSAQASAELSYDEERRQFQLKANSPAGTTVMAVRLTQVYWAAASPDQSGEPSIFFYLNYPPSFETSPPDPAYLDDDPRLSALSMRFHSLFSGRKVVRRRKAGFDDTHLPIAQSTSIAIRLVCRSTSDIAVFRRLCRTARLQVDASPPPIVHRGLFSEAVRETYKQWAATLGFAVAFQVEAMISQWLTHVKEVVNVIRPVVDDVVSRLGADLASLLLAELRSRLEARVWYGDGVEVDENTTRTLLVTSVHQLRGRQTMPHPDLFYCNHLYITASSMILEGPFVERSNRIIRQHWDNRDCFLRVHFTDDNRLAYRFDSEIDLKELVERRVKRFLLDGVTVAGERFQFLGYSQSALKSHSVWFVRPFRASDGRIIDAAAIIAGLGNFADNPYDPRLIYCPARYAARISQAFSATESSITVAVEDMEIIDDIMDSTGTYSFTDGNGTMSMQVARDIAADQRSKSRVRRAWRMHDGEIPRVMQVRIAGSKGMLHVDHRLEGRKIQLPKSMVKFNAPSNRMEIAQLFEEPSPFYLNRPMIMLLEGLGVPYNVFQRLQDSEVRAAHALTESLSNSGWLLDKYGLGNSFRLPSTILRLHKLGVPLAAFTGNTFWSRMLTFAVNHVLRELKYHARIPVPGGWTLVGVADKHGQLREGEIYARVLTHDGHETYLEGPALVTRSPAIHPGDIQVVRAIGKPPEGSDLALGQLKNCIVFPTKGDRPLPSYFGGGDLDGDMYNVTTVPQDLLPPVQNMPASYTAAQRKYLPRPSEMKDVADFVAEFIISDNVGIIASTWLTLSDKVGIFDPGCLRLAELHNAAVDYPKTGLPVNINEVRPIQRHVREKPDWYKPETTLGRPPEYYTSTSALGRLFRAIDLPDQVERNTESSYFELPEIDEEGGITLEQVLADIRGAPLIHVALLQPVVDEVRRYLPSYAPSERTVTAIWSIFAVYASRLRGICAAHAVSASRSCMLSEEEAIVGTIAAKCAQARKRTDMTAKMREQTATLVNGVCAELSRGGQITSRDHLKLAWVAYRMSCTLSRWFGGQSFGWVALGEIFDAIREINEDSEQESAAAGVRN</sequence>
<dbReference type="HOGENOM" id="CLU_001366_2_1_1"/>
<keyword evidence="1" id="KW-0694">RNA-binding</keyword>
<dbReference type="PANTHER" id="PTHR23079">
    <property type="entry name" value="RNA-DEPENDENT RNA POLYMERASE"/>
    <property type="match status" value="1"/>
</dbReference>
<dbReference type="GO" id="GO:0031380">
    <property type="term" value="C:nuclear RNA-directed RNA polymerase complex"/>
    <property type="evidence" value="ECO:0007669"/>
    <property type="project" value="TreeGrafter"/>
</dbReference>
<keyword evidence="1" id="KW-0548">Nucleotidyltransferase</keyword>
<name>S8ECA3_FOMSC</name>
<dbReference type="EC" id="2.7.7.48" evidence="1"/>
<protein>
    <recommendedName>
        <fullName evidence="1">RNA-dependent RNA polymerase</fullName>
        <ecNumber evidence="1">2.7.7.48</ecNumber>
    </recommendedName>
</protein>
<dbReference type="GO" id="GO:0003968">
    <property type="term" value="F:RNA-directed RNA polymerase activity"/>
    <property type="evidence" value="ECO:0007669"/>
    <property type="project" value="UniProtKB-KW"/>
</dbReference>
<dbReference type="FunCoup" id="S8ECA3">
    <property type="interactions" value="8"/>
</dbReference>
<dbReference type="STRING" id="743788.S8ECA3"/>